<dbReference type="PaxDb" id="6239-Y43F8C.19"/>
<dbReference type="UCSC" id="Y43F8C.19">
    <property type="organism name" value="c. elegans"/>
</dbReference>
<dbReference type="AlphaFoldDB" id="Q86GB7"/>
<feature type="transmembrane region" description="Helical" evidence="6">
    <location>
        <begin position="228"/>
        <end position="251"/>
    </location>
</feature>
<dbReference type="KEGG" id="cel:CELE_Y43F8C.19"/>
<feature type="transmembrane region" description="Helical" evidence="6">
    <location>
        <begin position="89"/>
        <end position="109"/>
    </location>
</feature>
<feature type="transmembrane region" description="Helical" evidence="6">
    <location>
        <begin position="263"/>
        <end position="281"/>
    </location>
</feature>
<comment type="subcellular location">
    <subcellularLocation>
        <location evidence="1">Membrane</location>
        <topology evidence="1">Multi-pass membrane protein</topology>
    </subcellularLocation>
</comment>
<dbReference type="GO" id="GO:0004888">
    <property type="term" value="F:transmembrane signaling receptor activity"/>
    <property type="evidence" value="ECO:0007669"/>
    <property type="project" value="InterPro"/>
</dbReference>
<evidence type="ECO:0000256" key="5">
    <source>
        <dbReference type="ARBA" id="ARBA00023136"/>
    </source>
</evidence>
<protein>
    <recommendedName>
        <fullName evidence="6">Serpentine receptor class gamma</fullName>
    </recommendedName>
</protein>
<accession>Q86GB7</accession>
<evidence type="ECO:0000313" key="8">
    <source>
        <dbReference type="Proteomes" id="UP000001940"/>
    </source>
</evidence>
<keyword evidence="7" id="KW-0675">Receptor</keyword>
<dbReference type="InterPro" id="IPR000609">
    <property type="entry name" value="7TM_GPCR_serpentine_rcpt_Srg"/>
</dbReference>
<dbReference type="PANTHER" id="PTHR31627:SF14">
    <property type="entry name" value="SERPENTINE RECEPTOR, CLASS T-RELATED"/>
    <property type="match status" value="1"/>
</dbReference>
<evidence type="ECO:0000256" key="6">
    <source>
        <dbReference type="RuleBase" id="RU280813"/>
    </source>
</evidence>
<dbReference type="PhylomeDB" id="Q86GB7"/>
<gene>
    <name evidence="7 9" type="primary">srv-3</name>
    <name evidence="7" type="ORF">CELE_Y43F8C.19</name>
    <name evidence="9" type="ORF">Y43F8C.19</name>
</gene>
<dbReference type="HOGENOM" id="CLU_861170_0_0_1"/>
<dbReference type="EMBL" id="BX284605">
    <property type="protein sequence ID" value="CAD60427.2"/>
    <property type="molecule type" value="Genomic_DNA"/>
</dbReference>
<feature type="transmembrane region" description="Helical" evidence="6">
    <location>
        <begin position="186"/>
        <end position="208"/>
    </location>
</feature>
<dbReference type="WormBase" id="Y43F8C.19">
    <property type="protein sequence ID" value="CE52409"/>
    <property type="gene ID" value="WBGene00005714"/>
    <property type="gene designation" value="srv-3"/>
</dbReference>
<reference evidence="7 8" key="1">
    <citation type="journal article" date="1998" name="Science">
        <title>Genome sequence of the nematode C. elegans: a platform for investigating biology.</title>
        <authorList>
            <consortium name="The C. elegans sequencing consortium"/>
            <person name="Sulson J.E."/>
            <person name="Waterston R."/>
        </authorList>
    </citation>
    <scope>NUCLEOTIDE SEQUENCE [LARGE SCALE GENOMIC DNA]</scope>
    <source>
        <strain evidence="7 8">Bristol N2</strain>
    </source>
</reference>
<dbReference type="GO" id="GO:0016020">
    <property type="term" value="C:membrane"/>
    <property type="evidence" value="ECO:0007669"/>
    <property type="project" value="UniProtKB-SubCell"/>
</dbReference>
<evidence type="ECO:0000256" key="3">
    <source>
        <dbReference type="ARBA" id="ARBA00022692"/>
    </source>
</evidence>
<dbReference type="InterPro" id="IPR051119">
    <property type="entry name" value="Nematode_SR-like"/>
</dbReference>
<dbReference type="PANTHER" id="PTHR31627">
    <property type="entry name" value="SERPENTINE RECEPTOR CLASS GAMMA-RELATED"/>
    <property type="match status" value="1"/>
</dbReference>
<dbReference type="Proteomes" id="UP000001940">
    <property type="component" value="Chromosome V"/>
</dbReference>
<keyword evidence="3 6" id="KW-0812">Transmembrane</keyword>
<comment type="similarity">
    <text evidence="2 6">Belongs to the nematode receptor-like protein srg family.</text>
</comment>
<dbReference type="GO" id="GO:0007606">
    <property type="term" value="P:sensory perception of chemical stimulus"/>
    <property type="evidence" value="ECO:0007669"/>
    <property type="project" value="UniProtKB-UniRule"/>
</dbReference>
<evidence type="ECO:0000313" key="9">
    <source>
        <dbReference type="WormBase" id="Y43F8C.19"/>
    </source>
</evidence>
<dbReference type="eggNOG" id="ENOG502TIIP">
    <property type="taxonomic scope" value="Eukaryota"/>
</dbReference>
<feature type="transmembrane region" description="Helical" evidence="6">
    <location>
        <begin position="14"/>
        <end position="34"/>
    </location>
</feature>
<evidence type="ECO:0000256" key="1">
    <source>
        <dbReference type="ARBA" id="ARBA00004141"/>
    </source>
</evidence>
<evidence type="ECO:0000313" key="7">
    <source>
        <dbReference type="EMBL" id="CAD60427.2"/>
    </source>
</evidence>
<organism evidence="7 8">
    <name type="scientific">Caenorhabditis elegans</name>
    <dbReference type="NCBI Taxonomy" id="6239"/>
    <lineage>
        <taxon>Eukaryota</taxon>
        <taxon>Metazoa</taxon>
        <taxon>Ecdysozoa</taxon>
        <taxon>Nematoda</taxon>
        <taxon>Chromadorea</taxon>
        <taxon>Rhabditida</taxon>
        <taxon>Rhabditina</taxon>
        <taxon>Rhabditomorpha</taxon>
        <taxon>Rhabditoidea</taxon>
        <taxon>Rhabditidae</taxon>
        <taxon>Peloderinae</taxon>
        <taxon>Caenorhabditis</taxon>
    </lineage>
</organism>
<dbReference type="OrthoDB" id="5838958at2759"/>
<evidence type="ECO:0000256" key="4">
    <source>
        <dbReference type="ARBA" id="ARBA00022989"/>
    </source>
</evidence>
<keyword evidence="5 6" id="KW-0472">Membrane</keyword>
<keyword evidence="8" id="KW-1185">Reference proteome</keyword>
<dbReference type="FunCoup" id="Q86GB7">
    <property type="interactions" value="6"/>
</dbReference>
<keyword evidence="4 6" id="KW-1133">Transmembrane helix</keyword>
<dbReference type="SMR" id="Q86GB7"/>
<sequence length="311" mass="36239">MIVISFELVPYSHLVFLVICWTSMIVYVRILYILQVRRHMEFKSSFFLIVKLHAITDVAMFLFVELIARPRKYKIHNLLEPMKNHWLPQFIYFLQTTIKNTIFLGYTVVAVNRFTIIFMQKYHNHIWTPMVITVIYVLEWAVPAVGFSNLFYNTGNHNFSLLAASSGGLSLRADSDFMKLDALQDLSISTFCFLVSFTLYFTSILYILKTKTLSHGKLLKNSTEFIIFKCAVFSFVLFIPNALKSIFLYFYIGEQIFDWITDLWYFTTEIMCIGSCWSLLLSSRKLREEFVPKINFSFSGSSIGTVSGRIL</sequence>
<name>Q86GB7_CAEEL</name>
<evidence type="ECO:0000256" key="2">
    <source>
        <dbReference type="ARBA" id="ARBA00005692"/>
    </source>
</evidence>
<dbReference type="GeneID" id="353480"/>
<feature type="transmembrane region" description="Helical" evidence="6">
    <location>
        <begin position="130"/>
        <end position="152"/>
    </location>
</feature>
<dbReference type="AGR" id="WB:WBGene00005714"/>
<dbReference type="STRING" id="6239.Y43F8C.19.1"/>
<feature type="transmembrane region" description="Helical" evidence="6">
    <location>
        <begin position="46"/>
        <end position="69"/>
    </location>
</feature>
<dbReference type="CTD" id="353480"/>
<dbReference type="Pfam" id="PF02118">
    <property type="entry name" value="Srg"/>
    <property type="match status" value="1"/>
</dbReference>
<dbReference type="RefSeq" id="NP_001346699.1">
    <property type="nucleotide sequence ID" value="NM_001359800.1"/>
</dbReference>
<dbReference type="InParanoid" id="Q86GB7"/>
<proteinExistence type="inferred from homology"/>